<gene>
    <name evidence="2" type="ORF">ATO10_02175</name>
</gene>
<organism evidence="2 3">
    <name type="scientific">Actibacterium atlanticum</name>
    <dbReference type="NCBI Taxonomy" id="1461693"/>
    <lineage>
        <taxon>Bacteria</taxon>
        <taxon>Pseudomonadati</taxon>
        <taxon>Pseudomonadota</taxon>
        <taxon>Alphaproteobacteria</taxon>
        <taxon>Rhodobacterales</taxon>
        <taxon>Roseobacteraceae</taxon>
        <taxon>Actibacterium</taxon>
    </lineage>
</organism>
<dbReference type="SUPFAM" id="SSF51735">
    <property type="entry name" value="NAD(P)-binding Rossmann-fold domains"/>
    <property type="match status" value="1"/>
</dbReference>
<dbReference type="EMBL" id="AQQY01000001">
    <property type="protein sequence ID" value="KCV83529.1"/>
    <property type="molecule type" value="Genomic_DNA"/>
</dbReference>
<protein>
    <submittedName>
        <fullName evidence="2">NAD-dependent epimerase/dehydratase</fullName>
    </submittedName>
</protein>
<dbReference type="Gene3D" id="3.40.50.720">
    <property type="entry name" value="NAD(P)-binding Rossmann-like Domain"/>
    <property type="match status" value="1"/>
</dbReference>
<name>A0A058ZPK3_9RHOB</name>
<dbReference type="CDD" id="cd08946">
    <property type="entry name" value="SDR_e"/>
    <property type="match status" value="1"/>
</dbReference>
<dbReference type="Pfam" id="PF01370">
    <property type="entry name" value="Epimerase"/>
    <property type="match status" value="1"/>
</dbReference>
<accession>A0A058ZPK3</accession>
<comment type="caution">
    <text evidence="2">The sequence shown here is derived from an EMBL/GenBank/DDBJ whole genome shotgun (WGS) entry which is preliminary data.</text>
</comment>
<dbReference type="InterPro" id="IPR001509">
    <property type="entry name" value="Epimerase_deHydtase"/>
</dbReference>
<feature type="domain" description="NAD-dependent epimerase/dehydratase" evidence="1">
    <location>
        <begin position="3"/>
        <end position="222"/>
    </location>
</feature>
<evidence type="ECO:0000313" key="2">
    <source>
        <dbReference type="EMBL" id="KCV83529.1"/>
    </source>
</evidence>
<sequence length="284" mass="30443">MKIAITGGGGLVGRFVVEAALARGDQVCHLGRRLPADGFFSGPVEHCPYALGDAPDLSGFDAVVHCAFSHVPGRYRGGEGDDPQGFARKNLDGTVRLFGAAKACGVNRMFFLSSRAVYGNFSDGTPLSENMEPRPTTLYGEVKHLAEQELAALSDDRFHGYALRATGIYGPAGPGQLHKWADLFADFTQGRAIKPRKGTEVHGDDLASAIYTLMDAKPGPYNLSDFVLDRHDLLAEVAKLTGCTHPLPARAEGDVNVMTTDRIRALGWQPGGLAKLHADLPKML</sequence>
<evidence type="ECO:0000313" key="3">
    <source>
        <dbReference type="Proteomes" id="UP000024836"/>
    </source>
</evidence>
<dbReference type="OrthoDB" id="9814124at2"/>
<dbReference type="InterPro" id="IPR036291">
    <property type="entry name" value="NAD(P)-bd_dom_sf"/>
</dbReference>
<dbReference type="Proteomes" id="UP000024836">
    <property type="component" value="Unassembled WGS sequence"/>
</dbReference>
<proteinExistence type="predicted"/>
<dbReference type="AlphaFoldDB" id="A0A058ZPK3"/>
<reference evidence="2 3" key="1">
    <citation type="submission" date="2013-04" db="EMBL/GenBank/DDBJ databases">
        <title>Shimia sp. 22II-S11-Z10 Genome Sequencing.</title>
        <authorList>
            <person name="Lai Q."/>
            <person name="Li G."/>
            <person name="Shao Z."/>
        </authorList>
    </citation>
    <scope>NUCLEOTIDE SEQUENCE [LARGE SCALE GENOMIC DNA]</scope>
    <source>
        <strain evidence="3">22II-S11-Z10</strain>
    </source>
</reference>
<keyword evidence="3" id="KW-1185">Reference proteome</keyword>
<dbReference type="PANTHER" id="PTHR43245">
    <property type="entry name" value="BIFUNCTIONAL POLYMYXIN RESISTANCE PROTEIN ARNA"/>
    <property type="match status" value="1"/>
</dbReference>
<dbReference type="eggNOG" id="COG0451">
    <property type="taxonomic scope" value="Bacteria"/>
</dbReference>
<dbReference type="PATRIC" id="fig|1461693.3.peg.450"/>
<dbReference type="STRING" id="1461693.ATO10_02175"/>
<evidence type="ECO:0000259" key="1">
    <source>
        <dbReference type="Pfam" id="PF01370"/>
    </source>
</evidence>
<dbReference type="RefSeq" id="WP_035247417.1">
    <property type="nucleotide sequence ID" value="NZ_AQQY01000001.1"/>
</dbReference>
<dbReference type="InterPro" id="IPR050177">
    <property type="entry name" value="Lipid_A_modif_metabolic_enz"/>
</dbReference>
<dbReference type="PANTHER" id="PTHR43245:SF58">
    <property type="entry name" value="BLL5923 PROTEIN"/>
    <property type="match status" value="1"/>
</dbReference>